<dbReference type="OrthoDB" id="9800475at2"/>
<dbReference type="PROSITE" id="PS51173">
    <property type="entry name" value="CBM2"/>
    <property type="match status" value="1"/>
</dbReference>
<dbReference type="Gene3D" id="2.60.40.290">
    <property type="match status" value="1"/>
</dbReference>
<dbReference type="GO" id="GO:0005975">
    <property type="term" value="P:carbohydrate metabolic process"/>
    <property type="evidence" value="ECO:0007669"/>
    <property type="project" value="InterPro"/>
</dbReference>
<dbReference type="Gene3D" id="3.20.20.80">
    <property type="entry name" value="Glycosidases"/>
    <property type="match status" value="1"/>
</dbReference>
<dbReference type="Proteomes" id="UP000053372">
    <property type="component" value="Unassembled WGS sequence"/>
</dbReference>
<organism evidence="3 4">
    <name type="scientific">Mastigocoleus testarum BC008</name>
    <dbReference type="NCBI Taxonomy" id="371196"/>
    <lineage>
        <taxon>Bacteria</taxon>
        <taxon>Bacillati</taxon>
        <taxon>Cyanobacteriota</taxon>
        <taxon>Cyanophyceae</taxon>
        <taxon>Nostocales</taxon>
        <taxon>Hapalosiphonaceae</taxon>
        <taxon>Mastigocoleus</taxon>
    </lineage>
</organism>
<comment type="caution">
    <text evidence="3">The sequence shown here is derived from an EMBL/GenBank/DDBJ whole genome shotgun (WGS) entry which is preliminary data.</text>
</comment>
<dbReference type="GO" id="GO:0004553">
    <property type="term" value="F:hydrolase activity, hydrolyzing O-glycosyl compounds"/>
    <property type="evidence" value="ECO:0007669"/>
    <property type="project" value="InterPro"/>
</dbReference>
<evidence type="ECO:0000259" key="2">
    <source>
        <dbReference type="PROSITE" id="PS51173"/>
    </source>
</evidence>
<dbReference type="CDD" id="cd19608">
    <property type="entry name" value="GH113_mannanase-like"/>
    <property type="match status" value="1"/>
</dbReference>
<dbReference type="GO" id="GO:0030247">
    <property type="term" value="F:polysaccharide binding"/>
    <property type="evidence" value="ECO:0007669"/>
    <property type="project" value="UniProtKB-UniRule"/>
</dbReference>
<protein>
    <recommendedName>
        <fullName evidence="2">CBM2 domain-containing protein</fullName>
    </recommendedName>
</protein>
<name>A0A0V7ZVB9_9CYAN</name>
<dbReference type="SMART" id="SM00637">
    <property type="entry name" value="CBD_II"/>
    <property type="match status" value="1"/>
</dbReference>
<feature type="compositionally biased region" description="Gly residues" evidence="1">
    <location>
        <begin position="338"/>
        <end position="353"/>
    </location>
</feature>
<dbReference type="InterPro" id="IPR017853">
    <property type="entry name" value="GH"/>
</dbReference>
<dbReference type="InterPro" id="IPR012291">
    <property type="entry name" value="CBM2_carb-bd_dom_sf"/>
</dbReference>
<feature type="region of interest" description="Disordered" evidence="1">
    <location>
        <begin position="332"/>
        <end position="355"/>
    </location>
</feature>
<evidence type="ECO:0000256" key="1">
    <source>
        <dbReference type="SAM" id="MobiDB-lite"/>
    </source>
</evidence>
<dbReference type="Pfam" id="PF00553">
    <property type="entry name" value="CBM_2"/>
    <property type="match status" value="1"/>
</dbReference>
<evidence type="ECO:0000313" key="3">
    <source>
        <dbReference type="EMBL" id="KST68505.1"/>
    </source>
</evidence>
<dbReference type="RefSeq" id="WP_058183501.1">
    <property type="nucleotide sequence ID" value="NZ_LMTZ01000060.1"/>
</dbReference>
<feature type="domain" description="CBM2" evidence="2">
    <location>
        <begin position="345"/>
        <end position="461"/>
    </location>
</feature>
<dbReference type="InterPro" id="IPR055151">
    <property type="entry name" value="GH113"/>
</dbReference>
<sequence>MWEFAGFNYPSWWNGKFASPESTKALKQLKATGADSATIVATSFLDTTESSKIVSKQSTESLENVEKAIVDAKNQGLSVLLKPHVDLSNGQWRGSLDPTDRKAFFDNYKDLILDYAKLAQKHDAKALVIGTELVKLTGEADKDAWLDIIKEVRQVYDGKLTYAANWDNIENISFAEGLDFVGVDAYFPLTANKDASVDELVQTWTSTPEIEDIKQLTNGQSIVDWLEQVSTDYGKPIAFTEIGYRSLDGTAAKPYEFQGGGKIDFEEQSRLYEAVFKVFGGDVPEAGNVDWFKGAQFWNWYATESQNNDPTDLDYPILGKPSELIFKEYSAQLTDGNPDGGNGNPTDPTGGGTDPVIGDVDFSVGNEWNAGFTGNIEITNTGDTAINGWKLEFDAPFEVNSIWGGKITSHEGNRYEITNVDWDGVIAAGESIKLGFNGSNSDNMDLALSNVELNDVLIATTDQTSNSAMV</sequence>
<dbReference type="EMBL" id="LMTZ01000060">
    <property type="protein sequence ID" value="KST68505.1"/>
    <property type="molecule type" value="Genomic_DNA"/>
</dbReference>
<proteinExistence type="predicted"/>
<gene>
    <name evidence="3" type="ORF">BC008_01150</name>
</gene>
<reference evidence="3 4" key="1">
    <citation type="journal article" date="2015" name="Genome Announc.">
        <title>Draft Genome of the Euendolithic (true boring) Cyanobacterium Mastigocoleus testarum strain BC008.</title>
        <authorList>
            <person name="Guida B.S."/>
            <person name="Garcia-Pichel F."/>
        </authorList>
    </citation>
    <scope>NUCLEOTIDE SEQUENCE [LARGE SCALE GENOMIC DNA]</scope>
    <source>
        <strain evidence="3 4">BC008</strain>
    </source>
</reference>
<dbReference type="InterPro" id="IPR008965">
    <property type="entry name" value="CBM2/CBM3_carb-bd_dom_sf"/>
</dbReference>
<dbReference type="InterPro" id="IPR001919">
    <property type="entry name" value="CBD2"/>
</dbReference>
<evidence type="ECO:0000313" key="4">
    <source>
        <dbReference type="Proteomes" id="UP000053372"/>
    </source>
</evidence>
<accession>A0A0V7ZVB9</accession>
<dbReference type="SUPFAM" id="SSF49384">
    <property type="entry name" value="Carbohydrate-binding domain"/>
    <property type="match status" value="1"/>
</dbReference>
<keyword evidence="4" id="KW-1185">Reference proteome</keyword>
<dbReference type="Pfam" id="PF22612">
    <property type="entry name" value="GH113"/>
    <property type="match status" value="1"/>
</dbReference>
<dbReference type="SUPFAM" id="SSF51445">
    <property type="entry name" value="(Trans)glycosidases"/>
    <property type="match status" value="1"/>
</dbReference>
<dbReference type="AlphaFoldDB" id="A0A0V7ZVB9"/>